<dbReference type="EMBL" id="JAUEPT010000012">
    <property type="protein sequence ID" value="KAK0447082.1"/>
    <property type="molecule type" value="Genomic_DNA"/>
</dbReference>
<comment type="caution">
    <text evidence="1">The sequence shown here is derived from an EMBL/GenBank/DDBJ whole genome shotgun (WGS) entry which is preliminary data.</text>
</comment>
<dbReference type="AlphaFoldDB" id="A0AA39JQJ4"/>
<gene>
    <name evidence="1" type="ORF">EV421DRAFT_2033498</name>
</gene>
<evidence type="ECO:0000313" key="2">
    <source>
        <dbReference type="Proteomes" id="UP001175226"/>
    </source>
</evidence>
<protein>
    <submittedName>
        <fullName evidence="1">Uncharacterized protein</fullName>
    </submittedName>
</protein>
<sequence length="262" mass="29981">MDTISIPSRFQEVQPGGGDREFISGLRPSTLAQRLRADITITLTFLKTMDYEIPVVASNLTSSTRNEDTPARKRVINTQTPLVLRSGSSGDGCSLVLDLLVVHLIRNVEGNTLISYHSQSVYWQNIFQRSPDPTFVLLIFIWVAICAWDEALEALYARICWLETHALDTSDIFITHELHIIRVHCFQFPSLLEDVRKAVVFILDTPNPARDSLPQEEKQFSRTLLEKECRNLLSEIHRLEMSRRMQDQRLKNALNLVFSTTI</sequence>
<organism evidence="1 2">
    <name type="scientific">Armillaria borealis</name>
    <dbReference type="NCBI Taxonomy" id="47425"/>
    <lineage>
        <taxon>Eukaryota</taxon>
        <taxon>Fungi</taxon>
        <taxon>Dikarya</taxon>
        <taxon>Basidiomycota</taxon>
        <taxon>Agaricomycotina</taxon>
        <taxon>Agaricomycetes</taxon>
        <taxon>Agaricomycetidae</taxon>
        <taxon>Agaricales</taxon>
        <taxon>Marasmiineae</taxon>
        <taxon>Physalacriaceae</taxon>
        <taxon>Armillaria</taxon>
    </lineage>
</organism>
<accession>A0AA39JQJ4</accession>
<name>A0AA39JQJ4_9AGAR</name>
<reference evidence="1" key="1">
    <citation type="submission" date="2023-06" db="EMBL/GenBank/DDBJ databases">
        <authorList>
            <consortium name="Lawrence Berkeley National Laboratory"/>
            <person name="Ahrendt S."/>
            <person name="Sahu N."/>
            <person name="Indic B."/>
            <person name="Wong-Bajracharya J."/>
            <person name="Merenyi Z."/>
            <person name="Ke H.-M."/>
            <person name="Monk M."/>
            <person name="Kocsube S."/>
            <person name="Drula E."/>
            <person name="Lipzen A."/>
            <person name="Balint B."/>
            <person name="Henrissat B."/>
            <person name="Andreopoulos B."/>
            <person name="Martin F.M."/>
            <person name="Harder C.B."/>
            <person name="Rigling D."/>
            <person name="Ford K.L."/>
            <person name="Foster G.D."/>
            <person name="Pangilinan J."/>
            <person name="Papanicolaou A."/>
            <person name="Barry K."/>
            <person name="LaButti K."/>
            <person name="Viragh M."/>
            <person name="Koriabine M."/>
            <person name="Yan M."/>
            <person name="Riley R."/>
            <person name="Champramary S."/>
            <person name="Plett K.L."/>
            <person name="Tsai I.J."/>
            <person name="Slot J."/>
            <person name="Sipos G."/>
            <person name="Plett J."/>
            <person name="Nagy L.G."/>
            <person name="Grigoriev I.V."/>
        </authorList>
    </citation>
    <scope>NUCLEOTIDE SEQUENCE</scope>
    <source>
        <strain evidence="1">FPL87.14</strain>
    </source>
</reference>
<keyword evidence="2" id="KW-1185">Reference proteome</keyword>
<dbReference type="Proteomes" id="UP001175226">
    <property type="component" value="Unassembled WGS sequence"/>
</dbReference>
<proteinExistence type="predicted"/>
<evidence type="ECO:0000313" key="1">
    <source>
        <dbReference type="EMBL" id="KAK0447082.1"/>
    </source>
</evidence>